<organism evidence="8 9">
    <name type="scientific">Thalassotalea litorea</name>
    <dbReference type="NCBI Taxonomy" id="2020715"/>
    <lineage>
        <taxon>Bacteria</taxon>
        <taxon>Pseudomonadati</taxon>
        <taxon>Pseudomonadota</taxon>
        <taxon>Gammaproteobacteria</taxon>
        <taxon>Alteromonadales</taxon>
        <taxon>Colwelliaceae</taxon>
        <taxon>Thalassotalea</taxon>
    </lineage>
</organism>
<feature type="transmembrane region" description="Helical" evidence="7">
    <location>
        <begin position="114"/>
        <end position="133"/>
    </location>
</feature>
<keyword evidence="3" id="KW-1003">Cell membrane</keyword>
<dbReference type="Pfam" id="PF02417">
    <property type="entry name" value="Chromate_transp"/>
    <property type="match status" value="2"/>
</dbReference>
<dbReference type="NCBIfam" id="TIGR00937">
    <property type="entry name" value="2A51"/>
    <property type="match status" value="1"/>
</dbReference>
<evidence type="ECO:0000256" key="5">
    <source>
        <dbReference type="ARBA" id="ARBA00022989"/>
    </source>
</evidence>
<keyword evidence="9" id="KW-1185">Reference proteome</keyword>
<evidence type="ECO:0000256" key="2">
    <source>
        <dbReference type="ARBA" id="ARBA00005262"/>
    </source>
</evidence>
<name>A0A5R9IPZ6_9GAMM</name>
<evidence type="ECO:0000256" key="4">
    <source>
        <dbReference type="ARBA" id="ARBA00022692"/>
    </source>
</evidence>
<protein>
    <submittedName>
        <fullName evidence="8">Chromate efflux transporter</fullName>
    </submittedName>
</protein>
<comment type="caution">
    <text evidence="8">The sequence shown here is derived from an EMBL/GenBank/DDBJ whole genome shotgun (WGS) entry which is preliminary data.</text>
</comment>
<dbReference type="InterPro" id="IPR003370">
    <property type="entry name" value="Chromate_transpt"/>
</dbReference>
<proteinExistence type="inferred from homology"/>
<feature type="transmembrane region" description="Helical" evidence="7">
    <location>
        <begin position="73"/>
        <end position="94"/>
    </location>
</feature>
<dbReference type="OrthoDB" id="8969999at2"/>
<dbReference type="InterPro" id="IPR014047">
    <property type="entry name" value="Chr_Tranpt_l_chain"/>
</dbReference>
<accession>A0A5R9IPZ6</accession>
<evidence type="ECO:0000256" key="6">
    <source>
        <dbReference type="ARBA" id="ARBA00023136"/>
    </source>
</evidence>
<evidence type="ECO:0000313" key="9">
    <source>
        <dbReference type="Proteomes" id="UP000307790"/>
    </source>
</evidence>
<dbReference type="PIRSF" id="PIRSF004810">
    <property type="entry name" value="ChrA"/>
    <property type="match status" value="1"/>
</dbReference>
<evidence type="ECO:0000313" key="8">
    <source>
        <dbReference type="EMBL" id="TLU65341.1"/>
    </source>
</evidence>
<feature type="transmembrane region" description="Helical" evidence="7">
    <location>
        <begin position="7"/>
        <end position="28"/>
    </location>
</feature>
<dbReference type="PANTHER" id="PTHR33567:SF3">
    <property type="entry name" value="CHROMATE ION TRANSPORTER (EUROFUNG)"/>
    <property type="match status" value="1"/>
</dbReference>
<feature type="transmembrane region" description="Helical" evidence="7">
    <location>
        <begin position="292"/>
        <end position="313"/>
    </location>
</feature>
<keyword evidence="6 7" id="KW-0472">Membrane</keyword>
<feature type="transmembrane region" description="Helical" evidence="7">
    <location>
        <begin position="350"/>
        <end position="370"/>
    </location>
</feature>
<keyword evidence="4 7" id="KW-0812">Transmembrane</keyword>
<dbReference type="AlphaFoldDB" id="A0A5R9IPZ6"/>
<evidence type="ECO:0000256" key="1">
    <source>
        <dbReference type="ARBA" id="ARBA00004651"/>
    </source>
</evidence>
<reference evidence="8 9" key="1">
    <citation type="submission" date="2019-05" db="EMBL/GenBank/DDBJ databases">
        <title>Genome sequences of Thalassotalea litorea 1K03283.</title>
        <authorList>
            <person name="Zhang D."/>
        </authorList>
    </citation>
    <scope>NUCLEOTIDE SEQUENCE [LARGE SCALE GENOMIC DNA]</scope>
    <source>
        <strain evidence="8 9">MCCC 1K03283</strain>
    </source>
</reference>
<dbReference type="EMBL" id="VCBC01000007">
    <property type="protein sequence ID" value="TLU65341.1"/>
    <property type="molecule type" value="Genomic_DNA"/>
</dbReference>
<dbReference type="GO" id="GO:0005886">
    <property type="term" value="C:plasma membrane"/>
    <property type="evidence" value="ECO:0007669"/>
    <property type="project" value="UniProtKB-SubCell"/>
</dbReference>
<feature type="transmembrane region" description="Helical" evidence="7">
    <location>
        <begin position="377"/>
        <end position="394"/>
    </location>
</feature>
<keyword evidence="5 7" id="KW-1133">Transmembrane helix</keyword>
<comment type="subcellular location">
    <subcellularLocation>
        <location evidence="1">Cell membrane</location>
        <topology evidence="1">Multi-pass membrane protein</topology>
    </subcellularLocation>
</comment>
<feature type="transmembrane region" description="Helical" evidence="7">
    <location>
        <begin position="139"/>
        <end position="172"/>
    </location>
</feature>
<dbReference type="PANTHER" id="PTHR33567">
    <property type="entry name" value="CHROMATE ION TRANSPORTER (EUROFUNG)"/>
    <property type="match status" value="1"/>
</dbReference>
<evidence type="ECO:0000256" key="7">
    <source>
        <dbReference type="SAM" id="Phobius"/>
    </source>
</evidence>
<comment type="similarity">
    <text evidence="2">Belongs to the chromate ion transporter (CHR) (TC 2.A.51) family.</text>
</comment>
<feature type="transmembrane region" description="Helical" evidence="7">
    <location>
        <begin position="261"/>
        <end position="286"/>
    </location>
</feature>
<sequence>MQVIEIFARFLILGCYAFGGPVAHIGYFRHTFVEKLQWLDDKHYGQLISLTQFLPGPGSSQIGFAIGLERAGLAGGIAAFLGFTLPSFILLVVLSSMATQLEQNALFQGITHGLKLFAVVVVSDAVMGMYNSFCKQRFHIAIAVACAAVLLAIPGLSIQLLVLLTAALLGWLYRGRNAPKNIVDKPHKAIKNINNSIRKWPLIGFVILFLGLPLLALLSASPVWQTFSAFYQSGALVFGGGHVVLPLLQQTLEGLISNDQFLTGYAAAQGVPGPMFSVAAYLGVQINPEQGLMFALLATLGIFLPGFLLVIALKDAWLDLANKPVVSESVDAINAAVVGLLIAALYQPVFVSAVLNGIDMALVIVGLFILKKLKWPVVYLVALFIAIGAALSSIQI</sequence>
<gene>
    <name evidence="8" type="primary">chrA</name>
    <name evidence="8" type="ORF">FE810_08630</name>
</gene>
<feature type="transmembrane region" description="Helical" evidence="7">
    <location>
        <begin position="200"/>
        <end position="224"/>
    </location>
</feature>
<dbReference type="RefSeq" id="WP_138319644.1">
    <property type="nucleotide sequence ID" value="NZ_VCBC01000007.1"/>
</dbReference>
<evidence type="ECO:0000256" key="3">
    <source>
        <dbReference type="ARBA" id="ARBA00022475"/>
    </source>
</evidence>
<dbReference type="GO" id="GO:0015109">
    <property type="term" value="F:chromate transmembrane transporter activity"/>
    <property type="evidence" value="ECO:0007669"/>
    <property type="project" value="InterPro"/>
</dbReference>
<dbReference type="Proteomes" id="UP000307790">
    <property type="component" value="Unassembled WGS sequence"/>
</dbReference>